<name>A0ABX5BKI1_9XANT</name>
<dbReference type="SUPFAM" id="SSF50249">
    <property type="entry name" value="Nucleic acid-binding proteins"/>
    <property type="match status" value="1"/>
</dbReference>
<dbReference type="InterPro" id="IPR012340">
    <property type="entry name" value="NA-bd_OB-fold"/>
</dbReference>
<evidence type="ECO:0000313" key="2">
    <source>
        <dbReference type="Proteomes" id="UP000239710"/>
    </source>
</evidence>
<reference evidence="1 2" key="1">
    <citation type="submission" date="2016-08" db="EMBL/GenBank/DDBJ databases">
        <title>Evolution of the type three secretion system and type three effector repertoires in Xanthomonas.</title>
        <authorList>
            <person name="Merda D."/>
            <person name="Briand M."/>
            <person name="Bosis E."/>
            <person name="Rousseau C."/>
            <person name="Portier P."/>
            <person name="Jacques M.-A."/>
            <person name="Fischer-Le Saux M."/>
        </authorList>
    </citation>
    <scope>NUCLEOTIDE SEQUENCE [LARGE SCALE GENOMIC DNA]</scope>
    <source>
        <strain evidence="1 2">CFBP1976</strain>
    </source>
</reference>
<dbReference type="EMBL" id="MDCE01000037">
    <property type="protein sequence ID" value="PPV05117.1"/>
    <property type="molecule type" value="Genomic_DNA"/>
</dbReference>
<dbReference type="Proteomes" id="UP000239710">
    <property type="component" value="Unassembled WGS sequence"/>
</dbReference>
<protein>
    <recommendedName>
        <fullName evidence="3">Single-stranded DNA-binding protein</fullName>
    </recommendedName>
</protein>
<sequence length="112" mass="12701">MTHHGIRTIAIKVTIAMKITISSQHVTEKHWEKQGRSGIIRTQEAMAETPKFRQTVRLDLGKEPPYENGVYDYNLEDNVSVSRYGDFELPRKPTLVRVDKPAQGAQQPVKAA</sequence>
<accession>A0ABX5BKI1</accession>
<evidence type="ECO:0000313" key="1">
    <source>
        <dbReference type="EMBL" id="PPV05117.1"/>
    </source>
</evidence>
<gene>
    <name evidence="1" type="ORF">XbrCFBP1976_18675</name>
</gene>
<keyword evidence="2" id="KW-1185">Reference proteome</keyword>
<organism evidence="1 2">
    <name type="scientific">Xanthomonas bromi</name>
    <dbReference type="NCBI Taxonomy" id="56449"/>
    <lineage>
        <taxon>Bacteria</taxon>
        <taxon>Pseudomonadati</taxon>
        <taxon>Pseudomonadota</taxon>
        <taxon>Gammaproteobacteria</taxon>
        <taxon>Lysobacterales</taxon>
        <taxon>Lysobacteraceae</taxon>
        <taxon>Xanthomonas</taxon>
    </lineage>
</organism>
<dbReference type="Gene3D" id="2.40.50.140">
    <property type="entry name" value="Nucleic acid-binding proteins"/>
    <property type="match status" value="1"/>
</dbReference>
<evidence type="ECO:0008006" key="3">
    <source>
        <dbReference type="Google" id="ProtNLM"/>
    </source>
</evidence>
<comment type="caution">
    <text evidence="1">The sequence shown here is derived from an EMBL/GenBank/DDBJ whole genome shotgun (WGS) entry which is preliminary data.</text>
</comment>
<proteinExistence type="predicted"/>